<dbReference type="Proteomes" id="UP000298030">
    <property type="component" value="Unassembled WGS sequence"/>
</dbReference>
<gene>
    <name evidence="1" type="ORF">FA13DRAFT_1712448</name>
</gene>
<dbReference type="EMBL" id="QPFP01000039">
    <property type="protein sequence ID" value="TEB27521.1"/>
    <property type="molecule type" value="Genomic_DNA"/>
</dbReference>
<proteinExistence type="predicted"/>
<name>A0A4Y7T0K6_COPMI</name>
<accession>A0A4Y7T0K6</accession>
<organism evidence="1 2">
    <name type="scientific">Coprinellus micaceus</name>
    <name type="common">Glistening ink-cap mushroom</name>
    <name type="synonym">Coprinus micaceus</name>
    <dbReference type="NCBI Taxonomy" id="71717"/>
    <lineage>
        <taxon>Eukaryota</taxon>
        <taxon>Fungi</taxon>
        <taxon>Dikarya</taxon>
        <taxon>Basidiomycota</taxon>
        <taxon>Agaricomycotina</taxon>
        <taxon>Agaricomycetes</taxon>
        <taxon>Agaricomycetidae</taxon>
        <taxon>Agaricales</taxon>
        <taxon>Agaricineae</taxon>
        <taxon>Psathyrellaceae</taxon>
        <taxon>Coprinellus</taxon>
    </lineage>
</organism>
<evidence type="ECO:0000313" key="2">
    <source>
        <dbReference type="Proteomes" id="UP000298030"/>
    </source>
</evidence>
<comment type="caution">
    <text evidence="1">The sequence shown here is derived from an EMBL/GenBank/DDBJ whole genome shotgun (WGS) entry which is preliminary data.</text>
</comment>
<protein>
    <submittedName>
        <fullName evidence="1">Uncharacterized protein</fullName>
    </submittedName>
</protein>
<reference evidence="1 2" key="1">
    <citation type="journal article" date="2019" name="Nat. Ecol. Evol.">
        <title>Megaphylogeny resolves global patterns of mushroom evolution.</title>
        <authorList>
            <person name="Varga T."/>
            <person name="Krizsan K."/>
            <person name="Foldi C."/>
            <person name="Dima B."/>
            <person name="Sanchez-Garcia M."/>
            <person name="Sanchez-Ramirez S."/>
            <person name="Szollosi G.J."/>
            <person name="Szarkandi J.G."/>
            <person name="Papp V."/>
            <person name="Albert L."/>
            <person name="Andreopoulos W."/>
            <person name="Angelini C."/>
            <person name="Antonin V."/>
            <person name="Barry K.W."/>
            <person name="Bougher N.L."/>
            <person name="Buchanan P."/>
            <person name="Buyck B."/>
            <person name="Bense V."/>
            <person name="Catcheside P."/>
            <person name="Chovatia M."/>
            <person name="Cooper J."/>
            <person name="Damon W."/>
            <person name="Desjardin D."/>
            <person name="Finy P."/>
            <person name="Geml J."/>
            <person name="Haridas S."/>
            <person name="Hughes K."/>
            <person name="Justo A."/>
            <person name="Karasinski D."/>
            <person name="Kautmanova I."/>
            <person name="Kiss B."/>
            <person name="Kocsube S."/>
            <person name="Kotiranta H."/>
            <person name="LaButti K.M."/>
            <person name="Lechner B.E."/>
            <person name="Liimatainen K."/>
            <person name="Lipzen A."/>
            <person name="Lukacs Z."/>
            <person name="Mihaltcheva S."/>
            <person name="Morgado L.N."/>
            <person name="Niskanen T."/>
            <person name="Noordeloos M.E."/>
            <person name="Ohm R.A."/>
            <person name="Ortiz-Santana B."/>
            <person name="Ovrebo C."/>
            <person name="Racz N."/>
            <person name="Riley R."/>
            <person name="Savchenko A."/>
            <person name="Shiryaev A."/>
            <person name="Soop K."/>
            <person name="Spirin V."/>
            <person name="Szebenyi C."/>
            <person name="Tomsovsky M."/>
            <person name="Tulloss R.E."/>
            <person name="Uehling J."/>
            <person name="Grigoriev I.V."/>
            <person name="Vagvolgyi C."/>
            <person name="Papp T."/>
            <person name="Martin F.M."/>
            <person name="Miettinen O."/>
            <person name="Hibbett D.S."/>
            <person name="Nagy L.G."/>
        </authorList>
    </citation>
    <scope>NUCLEOTIDE SEQUENCE [LARGE SCALE GENOMIC DNA]</scope>
    <source>
        <strain evidence="1 2">FP101781</strain>
    </source>
</reference>
<evidence type="ECO:0000313" key="1">
    <source>
        <dbReference type="EMBL" id="TEB27521.1"/>
    </source>
</evidence>
<dbReference type="AlphaFoldDB" id="A0A4Y7T0K6"/>
<keyword evidence="2" id="KW-1185">Reference proteome</keyword>
<sequence>MLAFEPLGNHTETLEAANCSDSGMQTLEICRTRLPVAVVLDETLSITGSLEEPQSVPADDQELLRRTYSLMVRSEIVEMGDVTVNTFLAHTLQVATSSLTRLVLFAVPICQLEGLAPGMFPTLQSLVFCMADSGEDGGNSSVVAFRDAPSLCRIVLDTTFFKPQLRWLGLDVAEEDTEQVDRESWEQPAGLNFVTMDTVATLTLNFEWEIGYLSLFDWLQTFKELQFLSMQVDAIDPSVLESILKSVPTVRTLDLFLDRPYGTIFQLLETNQELLPHLHMLALASWAPEETEVGQGWIPASDLRNLLEARTSGVHPTPRLKKLVIWAEKPFDVSDEQEFVQVIRKFVERGEIDLECHVGKVKERNAKAWMEMDPGSQGWEEAGEAAHFLATLYTDDSNFPDDNRMDWYDDGPSW</sequence>